<dbReference type="AlphaFoldDB" id="A0A4C1STV9"/>
<dbReference type="OrthoDB" id="8922241at2759"/>
<dbReference type="SMART" id="SM00355">
    <property type="entry name" value="ZnF_C2H2"/>
    <property type="match status" value="2"/>
</dbReference>
<dbReference type="Proteomes" id="UP000299102">
    <property type="component" value="Unassembled WGS sequence"/>
</dbReference>
<dbReference type="PROSITE" id="PS00028">
    <property type="entry name" value="ZINC_FINGER_C2H2_1"/>
    <property type="match status" value="1"/>
</dbReference>
<comment type="caution">
    <text evidence="3">The sequence shown here is derived from an EMBL/GenBank/DDBJ whole genome shotgun (WGS) entry which is preliminary data.</text>
</comment>
<accession>A0A4C1STV9</accession>
<organism evidence="3 4">
    <name type="scientific">Eumeta variegata</name>
    <name type="common">Bagworm moth</name>
    <name type="synonym">Eumeta japonica</name>
    <dbReference type="NCBI Taxonomy" id="151549"/>
    <lineage>
        <taxon>Eukaryota</taxon>
        <taxon>Metazoa</taxon>
        <taxon>Ecdysozoa</taxon>
        <taxon>Arthropoda</taxon>
        <taxon>Hexapoda</taxon>
        <taxon>Insecta</taxon>
        <taxon>Pterygota</taxon>
        <taxon>Neoptera</taxon>
        <taxon>Endopterygota</taxon>
        <taxon>Lepidoptera</taxon>
        <taxon>Glossata</taxon>
        <taxon>Ditrysia</taxon>
        <taxon>Tineoidea</taxon>
        <taxon>Psychidae</taxon>
        <taxon>Oiketicinae</taxon>
        <taxon>Eumeta</taxon>
    </lineage>
</organism>
<reference evidence="3 4" key="1">
    <citation type="journal article" date="2019" name="Commun. Biol.">
        <title>The bagworm genome reveals a unique fibroin gene that provides high tensile strength.</title>
        <authorList>
            <person name="Kono N."/>
            <person name="Nakamura H."/>
            <person name="Ohtoshi R."/>
            <person name="Tomita M."/>
            <person name="Numata K."/>
            <person name="Arakawa K."/>
        </authorList>
    </citation>
    <scope>NUCLEOTIDE SEQUENCE [LARGE SCALE GENOMIC DNA]</scope>
</reference>
<sequence length="490" mass="57030">MPNFNIITKCNFGQTYRSLWCRICGKIFENLADFREHLETENHGSIWQQDTTDCENILEQDEGEENDGKYIEISTASSQSESLTESENSTDILQRFTPFSATPQPPVDNNCSPNLASFPNEAIQNSWPFQDHLIEEIMENVTNHDGFNQHGLDQIKILMCLCQQKAIVVATESERASPIKEIGNHVTAEVIAEKPSSSALLVKVQCADYSVNLKLNTEPLSTLNSHLNDTDNELYSSGDNSTAPLPDFLIHKMIQLYRTFPQLWDPNHLDFNSRILRRQAWVNLTMEFNSIVGKQFSWRTLHRKLTDYAKYYKKLVTEKGNYENLINKWAFYEDFKVLDDVVTLEYKTSDFSKRSCKQRNIELMCNRLQDEHNLQLTTERLKNRLIELRAQYRSAKKQRLKCLNAQQQFSANDFEFYEALSFLDDHIDPFNCDICKMEFKKLTDYNQHMKKNMRRKAAYYFATSAVAVYGKCLPYLWPQIYHTQQSCASC</sequence>
<evidence type="ECO:0000256" key="1">
    <source>
        <dbReference type="SAM" id="Coils"/>
    </source>
</evidence>
<protein>
    <recommendedName>
        <fullName evidence="2">MADF domain-containing protein</fullName>
    </recommendedName>
</protein>
<evidence type="ECO:0000259" key="2">
    <source>
        <dbReference type="PROSITE" id="PS51029"/>
    </source>
</evidence>
<dbReference type="Pfam" id="PF10545">
    <property type="entry name" value="MADF_DNA_bdg"/>
    <property type="match status" value="1"/>
</dbReference>
<dbReference type="Pfam" id="PF12874">
    <property type="entry name" value="zf-met"/>
    <property type="match status" value="1"/>
</dbReference>
<dbReference type="EMBL" id="BGZK01007786">
    <property type="protein sequence ID" value="GBP05572.1"/>
    <property type="molecule type" value="Genomic_DNA"/>
</dbReference>
<feature type="coiled-coil region" evidence="1">
    <location>
        <begin position="371"/>
        <end position="398"/>
    </location>
</feature>
<evidence type="ECO:0000313" key="4">
    <source>
        <dbReference type="Proteomes" id="UP000299102"/>
    </source>
</evidence>
<dbReference type="SMART" id="SM00595">
    <property type="entry name" value="MADF"/>
    <property type="match status" value="2"/>
</dbReference>
<dbReference type="InterPro" id="IPR013087">
    <property type="entry name" value="Znf_C2H2_type"/>
</dbReference>
<dbReference type="STRING" id="151549.A0A4C1STV9"/>
<keyword evidence="4" id="KW-1185">Reference proteome</keyword>
<proteinExistence type="predicted"/>
<feature type="domain" description="MADF" evidence="2">
    <location>
        <begin position="252"/>
        <end position="343"/>
    </location>
</feature>
<dbReference type="InterPro" id="IPR006578">
    <property type="entry name" value="MADF-dom"/>
</dbReference>
<keyword evidence="1" id="KW-0175">Coiled coil</keyword>
<dbReference type="PROSITE" id="PS51029">
    <property type="entry name" value="MADF"/>
    <property type="match status" value="1"/>
</dbReference>
<gene>
    <name evidence="3" type="ORF">EVAR_73599_1</name>
</gene>
<name>A0A4C1STV9_EUMVA</name>
<evidence type="ECO:0000313" key="3">
    <source>
        <dbReference type="EMBL" id="GBP05572.1"/>
    </source>
</evidence>